<reference evidence="13" key="1">
    <citation type="journal article" date="2017" name="Nat. Microbiol.">
        <title>Global analysis of biosynthetic gene clusters reveals vast potential of secondary metabolite production in Penicillium species.</title>
        <authorList>
            <person name="Nielsen J.C."/>
            <person name="Grijseels S."/>
            <person name="Prigent S."/>
            <person name="Ji B."/>
            <person name="Dainat J."/>
            <person name="Nielsen K.F."/>
            <person name="Frisvad J.C."/>
            <person name="Workman M."/>
            <person name="Nielsen J."/>
        </authorList>
    </citation>
    <scope>NUCLEOTIDE SEQUENCE [LARGE SCALE GENOMIC DNA]</scope>
    <source>
        <strain evidence="13">IBT 4502</strain>
    </source>
</reference>
<keyword evidence="9 11" id="KW-0472">Membrane</keyword>
<comment type="similarity">
    <text evidence="2">Belongs to the USE1 family.</text>
</comment>
<evidence type="ECO:0000256" key="5">
    <source>
        <dbReference type="ARBA" id="ARBA00022824"/>
    </source>
</evidence>
<feature type="compositionally biased region" description="Polar residues" evidence="10">
    <location>
        <begin position="166"/>
        <end position="185"/>
    </location>
</feature>
<sequence>MDAPMLSHLESASTSMPHLQSTNSSLFQFPVTAMAVTAFPTEGSPDLALLNVARLFTRLEHNLLSPGPDRRSFQQSEYQRMRVNKNVEYARSLLTQLERSLPQIKPLDRKHEAQSEITRDKQLLKRIQTILDEESAKAEAKEEEEDETDDIDDEWKELFSKPIAEKSTSPVSQPKDQQTPTQPSDSQREVKGTSEAQQTITSATATETTPTPTQTPSSISPPALPALRNRHTTHPAPPPSTEKAAATGSNTNKLSETEAELSTHRMEQEDLTSSLLTLASQLKSSLQSFQATLEGEKSALDRAVSGIDRTSTTMEAAGKRMGMLRKMTEGQGLWGRMMLYAWIFGLWVVAILIVYVGPKLRF</sequence>
<feature type="compositionally biased region" description="Low complexity" evidence="10">
    <location>
        <begin position="193"/>
        <end position="227"/>
    </location>
</feature>
<comment type="caution">
    <text evidence="12">The sequence shown here is derived from an EMBL/GenBank/DDBJ whole genome shotgun (WGS) entry which is preliminary data.</text>
</comment>
<dbReference type="EMBL" id="MDYM01000017">
    <property type="protein sequence ID" value="OQD61416.1"/>
    <property type="molecule type" value="Genomic_DNA"/>
</dbReference>
<keyword evidence="13" id="KW-1185">Reference proteome</keyword>
<accession>A0A1V6NAD4</accession>
<dbReference type="Proteomes" id="UP000191408">
    <property type="component" value="Unassembled WGS sequence"/>
</dbReference>
<feature type="transmembrane region" description="Helical" evidence="11">
    <location>
        <begin position="333"/>
        <end position="356"/>
    </location>
</feature>
<dbReference type="InterPro" id="IPR019150">
    <property type="entry name" value="Vesicle_transport_protein_Use1"/>
</dbReference>
<keyword evidence="6" id="KW-0931">ER-Golgi transport</keyword>
<dbReference type="STRING" id="60169.A0A1V6NAD4"/>
<name>A0A1V6NAD4_PENPO</name>
<proteinExistence type="inferred from homology"/>
<keyword evidence="4 11" id="KW-0812">Transmembrane</keyword>
<evidence type="ECO:0000313" key="12">
    <source>
        <dbReference type="EMBL" id="OQD61416.1"/>
    </source>
</evidence>
<dbReference type="GO" id="GO:0006890">
    <property type="term" value="P:retrograde vesicle-mediated transport, Golgi to endoplasmic reticulum"/>
    <property type="evidence" value="ECO:0007669"/>
    <property type="project" value="TreeGrafter"/>
</dbReference>
<keyword evidence="7" id="KW-0653">Protein transport</keyword>
<dbReference type="AlphaFoldDB" id="A0A1V6NAD4"/>
<dbReference type="PANTHER" id="PTHR13050">
    <property type="entry name" value="USE1-LIKE PROTEIN"/>
    <property type="match status" value="1"/>
</dbReference>
<dbReference type="GO" id="GO:0005789">
    <property type="term" value="C:endoplasmic reticulum membrane"/>
    <property type="evidence" value="ECO:0007669"/>
    <property type="project" value="UniProtKB-SubCell"/>
</dbReference>
<evidence type="ECO:0000256" key="2">
    <source>
        <dbReference type="ARBA" id="ARBA00007891"/>
    </source>
</evidence>
<keyword evidence="3" id="KW-0813">Transport</keyword>
<gene>
    <name evidence="12" type="ORF">PENPOL_c017G05035</name>
</gene>
<evidence type="ECO:0000313" key="13">
    <source>
        <dbReference type="Proteomes" id="UP000191408"/>
    </source>
</evidence>
<comment type="subcellular location">
    <subcellularLocation>
        <location evidence="1">Endoplasmic reticulum membrane</location>
        <topology evidence="1">Single-pass type IV membrane protein</topology>
    </subcellularLocation>
</comment>
<feature type="region of interest" description="Disordered" evidence="10">
    <location>
        <begin position="164"/>
        <end position="268"/>
    </location>
</feature>
<evidence type="ECO:0000256" key="8">
    <source>
        <dbReference type="ARBA" id="ARBA00022989"/>
    </source>
</evidence>
<protein>
    <recommendedName>
        <fullName evidence="14">Synaptobrevin</fullName>
    </recommendedName>
</protein>
<evidence type="ECO:0000256" key="3">
    <source>
        <dbReference type="ARBA" id="ARBA00022448"/>
    </source>
</evidence>
<evidence type="ECO:0000256" key="9">
    <source>
        <dbReference type="ARBA" id="ARBA00023136"/>
    </source>
</evidence>
<dbReference type="GO" id="GO:0005484">
    <property type="term" value="F:SNAP receptor activity"/>
    <property type="evidence" value="ECO:0007669"/>
    <property type="project" value="TreeGrafter"/>
</dbReference>
<organism evidence="12 13">
    <name type="scientific">Penicillium polonicum</name>
    <dbReference type="NCBI Taxonomy" id="60169"/>
    <lineage>
        <taxon>Eukaryota</taxon>
        <taxon>Fungi</taxon>
        <taxon>Dikarya</taxon>
        <taxon>Ascomycota</taxon>
        <taxon>Pezizomycotina</taxon>
        <taxon>Eurotiomycetes</taxon>
        <taxon>Eurotiomycetidae</taxon>
        <taxon>Eurotiales</taxon>
        <taxon>Aspergillaceae</taxon>
        <taxon>Penicillium</taxon>
    </lineage>
</organism>
<evidence type="ECO:0000256" key="11">
    <source>
        <dbReference type="SAM" id="Phobius"/>
    </source>
</evidence>
<evidence type="ECO:0008006" key="14">
    <source>
        <dbReference type="Google" id="ProtNLM"/>
    </source>
</evidence>
<dbReference type="GO" id="GO:0015031">
    <property type="term" value="P:protein transport"/>
    <property type="evidence" value="ECO:0007669"/>
    <property type="project" value="UniProtKB-KW"/>
</dbReference>
<keyword evidence="8 11" id="KW-1133">Transmembrane helix</keyword>
<evidence type="ECO:0000256" key="7">
    <source>
        <dbReference type="ARBA" id="ARBA00022927"/>
    </source>
</evidence>
<evidence type="ECO:0000256" key="1">
    <source>
        <dbReference type="ARBA" id="ARBA00004163"/>
    </source>
</evidence>
<dbReference type="PANTHER" id="PTHR13050:SF7">
    <property type="entry name" value="VESICLE TRANSPORT PROTEIN USE1"/>
    <property type="match status" value="1"/>
</dbReference>
<evidence type="ECO:0000256" key="4">
    <source>
        <dbReference type="ARBA" id="ARBA00022692"/>
    </source>
</evidence>
<keyword evidence="5" id="KW-0256">Endoplasmic reticulum</keyword>
<dbReference type="OrthoDB" id="3231855at2759"/>
<evidence type="ECO:0000256" key="6">
    <source>
        <dbReference type="ARBA" id="ARBA00022892"/>
    </source>
</evidence>
<evidence type="ECO:0000256" key="10">
    <source>
        <dbReference type="SAM" id="MobiDB-lite"/>
    </source>
</evidence>
<dbReference type="GO" id="GO:0031201">
    <property type="term" value="C:SNARE complex"/>
    <property type="evidence" value="ECO:0007669"/>
    <property type="project" value="TreeGrafter"/>
</dbReference>